<comment type="cofactor">
    <cofactor evidence="2 9">
        <name>NAD(+)</name>
        <dbReference type="ChEBI" id="CHEBI:57540"/>
    </cofactor>
</comment>
<dbReference type="Pfam" id="PF16363">
    <property type="entry name" value="GDP_Man_Dehyd"/>
    <property type="match status" value="1"/>
</dbReference>
<dbReference type="Proteomes" id="UP001356170">
    <property type="component" value="Unassembled WGS sequence"/>
</dbReference>
<evidence type="ECO:0000259" key="10">
    <source>
        <dbReference type="Pfam" id="PF16363"/>
    </source>
</evidence>
<keyword evidence="8 9" id="KW-0413">Isomerase</keyword>
<protein>
    <recommendedName>
        <fullName evidence="6 9">UDP-glucose 4-epimerase</fullName>
        <ecNumber evidence="5 9">5.1.3.2</ecNumber>
    </recommendedName>
</protein>
<evidence type="ECO:0000256" key="2">
    <source>
        <dbReference type="ARBA" id="ARBA00001911"/>
    </source>
</evidence>
<dbReference type="NCBIfam" id="NF007956">
    <property type="entry name" value="PRK10675.1"/>
    <property type="match status" value="1"/>
</dbReference>
<evidence type="ECO:0000256" key="5">
    <source>
        <dbReference type="ARBA" id="ARBA00013189"/>
    </source>
</evidence>
<comment type="subunit">
    <text evidence="9">Homodimer.</text>
</comment>
<keyword evidence="11" id="KW-0436">Ligase</keyword>
<evidence type="ECO:0000256" key="6">
    <source>
        <dbReference type="ARBA" id="ARBA00018569"/>
    </source>
</evidence>
<dbReference type="Gene3D" id="3.40.50.720">
    <property type="entry name" value="NAD(P)-binding Rossmann-like Domain"/>
    <property type="match status" value="1"/>
</dbReference>
<dbReference type="Gene3D" id="3.90.25.10">
    <property type="entry name" value="UDP-galactose 4-epimerase, domain 1"/>
    <property type="match status" value="1"/>
</dbReference>
<comment type="similarity">
    <text evidence="4 9">Belongs to the NAD(P)-dependent epimerase/dehydratase family.</text>
</comment>
<evidence type="ECO:0000256" key="7">
    <source>
        <dbReference type="ARBA" id="ARBA00023027"/>
    </source>
</evidence>
<dbReference type="RefSeq" id="WP_331702932.1">
    <property type="nucleotide sequence ID" value="NZ_JAZHBO010000001.1"/>
</dbReference>
<dbReference type="SUPFAM" id="SSF51735">
    <property type="entry name" value="NAD(P)-binding Rossmann-fold domains"/>
    <property type="match status" value="1"/>
</dbReference>
<dbReference type="InterPro" id="IPR036291">
    <property type="entry name" value="NAD(P)-bd_dom_sf"/>
</dbReference>
<gene>
    <name evidence="11" type="primary">galE</name>
    <name evidence="11" type="ORF">V3390_00735</name>
</gene>
<evidence type="ECO:0000313" key="12">
    <source>
        <dbReference type="Proteomes" id="UP001356170"/>
    </source>
</evidence>
<evidence type="ECO:0000256" key="8">
    <source>
        <dbReference type="ARBA" id="ARBA00023235"/>
    </source>
</evidence>
<dbReference type="PANTHER" id="PTHR43725">
    <property type="entry name" value="UDP-GLUCOSE 4-EPIMERASE"/>
    <property type="match status" value="1"/>
</dbReference>
<dbReference type="CDD" id="cd05247">
    <property type="entry name" value="UDP_G4E_1_SDR_e"/>
    <property type="match status" value="1"/>
</dbReference>
<evidence type="ECO:0000256" key="9">
    <source>
        <dbReference type="RuleBase" id="RU366046"/>
    </source>
</evidence>
<comment type="catalytic activity">
    <reaction evidence="1 9">
        <text>UDP-alpha-D-glucose = UDP-alpha-D-galactose</text>
        <dbReference type="Rhea" id="RHEA:22168"/>
        <dbReference type="ChEBI" id="CHEBI:58885"/>
        <dbReference type="ChEBI" id="CHEBI:66914"/>
        <dbReference type="EC" id="5.1.3.2"/>
    </reaction>
</comment>
<evidence type="ECO:0000256" key="3">
    <source>
        <dbReference type="ARBA" id="ARBA00004947"/>
    </source>
</evidence>
<dbReference type="EC" id="5.1.3.2" evidence="5 9"/>
<name>A0ABU7UW70_9GAMM</name>
<reference evidence="11 12" key="1">
    <citation type="submission" date="2024-01" db="EMBL/GenBank/DDBJ databases">
        <title>Novel species of the genus Luteimonas isolated from rivers.</title>
        <authorList>
            <person name="Lu H."/>
        </authorList>
    </citation>
    <scope>NUCLEOTIDE SEQUENCE [LARGE SCALE GENOMIC DNA]</scope>
    <source>
        <strain evidence="11 12">FXH3W</strain>
    </source>
</reference>
<dbReference type="EMBL" id="JAZHBO010000001">
    <property type="protein sequence ID" value="MEF2154771.1"/>
    <property type="molecule type" value="Genomic_DNA"/>
</dbReference>
<keyword evidence="7 9" id="KW-0520">NAD</keyword>
<evidence type="ECO:0000256" key="4">
    <source>
        <dbReference type="ARBA" id="ARBA00007637"/>
    </source>
</evidence>
<evidence type="ECO:0000313" key="11">
    <source>
        <dbReference type="EMBL" id="MEF2154771.1"/>
    </source>
</evidence>
<dbReference type="PANTHER" id="PTHR43725:SF47">
    <property type="entry name" value="UDP-GLUCOSE 4-EPIMERASE"/>
    <property type="match status" value="1"/>
</dbReference>
<dbReference type="InterPro" id="IPR005886">
    <property type="entry name" value="UDP_G4E"/>
</dbReference>
<comment type="caution">
    <text evidence="11">The sequence shown here is derived from an EMBL/GenBank/DDBJ whole genome shotgun (WGS) entry which is preliminary data.</text>
</comment>
<sequence>MKVLVTGGAGFIGSHTCVLLLEAGHQVTVIDNFCNSSRDVLDRVKQLAGRDLTVVEGDIRNPADLDRALEGVADAVVHFAALKAVGESCEQPLMYFDNNIGGTIALMQAMERHGVQRLVFSSSATVYGDAKQVPVAEDAPLQATNPYGQTKLVMEQLIRDWTASKAELSAVLLRYFNPVGAHPSGLIGEAPRGEPNNLMPYVAQVAKGQREFLRVFGDDYPTPDGTGVRDYLHVMDLARAHLKALEYSVEHQGCEVFNLGTGRGYSVLEMVTSFETASGKSIPYRILPRRAGDVAEMTANTAKANAVLGWETELGLSEMCADTWRWQQSIRY</sequence>
<dbReference type="InterPro" id="IPR016040">
    <property type="entry name" value="NAD(P)-bd_dom"/>
</dbReference>
<dbReference type="GO" id="GO:0016874">
    <property type="term" value="F:ligase activity"/>
    <property type="evidence" value="ECO:0007669"/>
    <property type="project" value="UniProtKB-KW"/>
</dbReference>
<keyword evidence="9" id="KW-0119">Carbohydrate metabolism</keyword>
<evidence type="ECO:0000256" key="1">
    <source>
        <dbReference type="ARBA" id="ARBA00000083"/>
    </source>
</evidence>
<organism evidence="11 12">
    <name type="scientific">Aquilutibacter rugosus</name>
    <dbReference type="NCBI Taxonomy" id="3115820"/>
    <lineage>
        <taxon>Bacteria</taxon>
        <taxon>Pseudomonadati</taxon>
        <taxon>Pseudomonadota</taxon>
        <taxon>Gammaproteobacteria</taxon>
        <taxon>Lysobacterales</taxon>
        <taxon>Lysobacteraceae</taxon>
        <taxon>Aquilutibacter</taxon>
    </lineage>
</organism>
<keyword evidence="12" id="KW-1185">Reference proteome</keyword>
<proteinExistence type="inferred from homology"/>
<accession>A0ABU7UW70</accession>
<comment type="pathway">
    <text evidence="3 9">Carbohydrate metabolism; galactose metabolism.</text>
</comment>
<feature type="domain" description="NAD(P)-binding" evidence="10">
    <location>
        <begin position="4"/>
        <end position="323"/>
    </location>
</feature>
<dbReference type="GO" id="GO:0003978">
    <property type="term" value="F:UDP-glucose 4-epimerase activity"/>
    <property type="evidence" value="ECO:0007669"/>
    <property type="project" value="UniProtKB-EC"/>
</dbReference>
<dbReference type="NCBIfam" id="TIGR01179">
    <property type="entry name" value="galE"/>
    <property type="match status" value="1"/>
</dbReference>